<evidence type="ECO:0000256" key="1">
    <source>
        <dbReference type="SAM" id="MobiDB-lite"/>
    </source>
</evidence>
<dbReference type="AlphaFoldDB" id="A0A9W9RG09"/>
<protein>
    <submittedName>
        <fullName evidence="2">Uncharacterized protein</fullName>
    </submittedName>
</protein>
<evidence type="ECO:0000313" key="2">
    <source>
        <dbReference type="EMBL" id="KAJ5359602.1"/>
    </source>
</evidence>
<keyword evidence="3" id="KW-1185">Reference proteome</keyword>
<gene>
    <name evidence="2" type="ORF">N7496_012015</name>
</gene>
<dbReference type="Proteomes" id="UP001147782">
    <property type="component" value="Unassembled WGS sequence"/>
</dbReference>
<dbReference type="RefSeq" id="XP_056550888.1">
    <property type="nucleotide sequence ID" value="XM_056704928.1"/>
</dbReference>
<proteinExistence type="predicted"/>
<reference evidence="2" key="2">
    <citation type="journal article" date="2023" name="IMA Fungus">
        <title>Comparative genomic study of the Penicillium genus elucidates a diverse pangenome and 15 lateral gene transfer events.</title>
        <authorList>
            <person name="Petersen C."/>
            <person name="Sorensen T."/>
            <person name="Nielsen M.R."/>
            <person name="Sondergaard T.E."/>
            <person name="Sorensen J.L."/>
            <person name="Fitzpatrick D.A."/>
            <person name="Frisvad J.C."/>
            <person name="Nielsen K.L."/>
        </authorList>
    </citation>
    <scope>NUCLEOTIDE SEQUENCE</scope>
    <source>
        <strain evidence="2">IBT 29864</strain>
    </source>
</reference>
<comment type="caution">
    <text evidence="2">The sequence shown here is derived from an EMBL/GenBank/DDBJ whole genome shotgun (WGS) entry which is preliminary data.</text>
</comment>
<dbReference type="EMBL" id="JAPZBS010000009">
    <property type="protein sequence ID" value="KAJ5359602.1"/>
    <property type="molecule type" value="Genomic_DNA"/>
</dbReference>
<organism evidence="2 3">
    <name type="scientific">Penicillium cataractarum</name>
    <dbReference type="NCBI Taxonomy" id="2100454"/>
    <lineage>
        <taxon>Eukaryota</taxon>
        <taxon>Fungi</taxon>
        <taxon>Dikarya</taxon>
        <taxon>Ascomycota</taxon>
        <taxon>Pezizomycotina</taxon>
        <taxon>Eurotiomycetes</taxon>
        <taxon>Eurotiomycetidae</taxon>
        <taxon>Eurotiales</taxon>
        <taxon>Aspergillaceae</taxon>
        <taxon>Penicillium</taxon>
    </lineage>
</organism>
<name>A0A9W9RG09_9EURO</name>
<accession>A0A9W9RG09</accession>
<feature type="region of interest" description="Disordered" evidence="1">
    <location>
        <begin position="21"/>
        <end position="41"/>
    </location>
</feature>
<dbReference type="GeneID" id="81444107"/>
<reference evidence="2" key="1">
    <citation type="submission" date="2022-11" db="EMBL/GenBank/DDBJ databases">
        <authorList>
            <person name="Petersen C."/>
        </authorList>
    </citation>
    <scope>NUCLEOTIDE SEQUENCE</scope>
    <source>
        <strain evidence="2">IBT 29864</strain>
    </source>
</reference>
<evidence type="ECO:0000313" key="3">
    <source>
        <dbReference type="Proteomes" id="UP001147782"/>
    </source>
</evidence>
<sequence length="116" mass="12682">MEYATVTSTVISTMTTTIVREISPSPSSSSPSAPTSSNAPSGYILWKKVKKFKAKEREQYPLLDRNPASQPVPVVEGLPCRRKTKPPLCLPVFKRVATKASTWTTAGRNIGYIVKA</sequence>